<dbReference type="CDD" id="cd24033">
    <property type="entry name" value="ASKHA_NBD_NodU_CmcH-like_N"/>
    <property type="match status" value="1"/>
</dbReference>
<evidence type="ECO:0000259" key="2">
    <source>
        <dbReference type="Pfam" id="PF02543"/>
    </source>
</evidence>
<feature type="domain" description="Carbamoyltransferase C-terminal" evidence="3">
    <location>
        <begin position="404"/>
        <end position="573"/>
    </location>
</feature>
<keyword evidence="4" id="KW-0808">Transferase</keyword>
<dbReference type="EMBL" id="SZZP01000015">
    <property type="protein sequence ID" value="TKV78922.1"/>
    <property type="molecule type" value="Genomic_DNA"/>
</dbReference>
<feature type="domain" description="Carbamoyltransferase" evidence="2">
    <location>
        <begin position="111"/>
        <end position="348"/>
    </location>
</feature>
<dbReference type="InterPro" id="IPR051338">
    <property type="entry name" value="NodU/CmcH_Carbamoyltrnsfr"/>
</dbReference>
<proteinExistence type="inferred from homology"/>
<organism evidence="4 5">
    <name type="scientific">Bradyrhizobium elkanii</name>
    <dbReference type="NCBI Taxonomy" id="29448"/>
    <lineage>
        <taxon>Bacteria</taxon>
        <taxon>Pseudomonadati</taxon>
        <taxon>Pseudomonadota</taxon>
        <taxon>Alphaproteobacteria</taxon>
        <taxon>Hyphomicrobiales</taxon>
        <taxon>Nitrobacteraceae</taxon>
        <taxon>Bradyrhizobium</taxon>
    </lineage>
</organism>
<dbReference type="PANTHER" id="PTHR34847:SF1">
    <property type="entry name" value="NODULATION PROTEIN U"/>
    <property type="match status" value="1"/>
</dbReference>
<evidence type="ECO:0000313" key="4">
    <source>
        <dbReference type="EMBL" id="TKV78922.1"/>
    </source>
</evidence>
<dbReference type="PANTHER" id="PTHR34847">
    <property type="entry name" value="NODULATION PROTEIN U"/>
    <property type="match status" value="1"/>
</dbReference>
<dbReference type="GO" id="GO:0016740">
    <property type="term" value="F:transferase activity"/>
    <property type="evidence" value="ECO:0007669"/>
    <property type="project" value="UniProtKB-KW"/>
</dbReference>
<comment type="similarity">
    <text evidence="1">Belongs to the NodU/CmcH family.</text>
</comment>
<dbReference type="Proteomes" id="UP000305095">
    <property type="component" value="Unassembled WGS sequence"/>
</dbReference>
<feature type="domain" description="Carbamoyltransferase" evidence="2">
    <location>
        <begin position="8"/>
        <end position="69"/>
    </location>
</feature>
<dbReference type="RefSeq" id="WP_137480904.1">
    <property type="nucleotide sequence ID" value="NZ_SZZP01000015.1"/>
</dbReference>
<protein>
    <submittedName>
        <fullName evidence="4">Carbamoyltransferase</fullName>
    </submittedName>
</protein>
<dbReference type="AlphaFoldDB" id="A0A4U6RYX7"/>
<dbReference type="Gene3D" id="3.90.870.20">
    <property type="entry name" value="Carbamoyltransferase, C-terminal domain"/>
    <property type="match status" value="1"/>
</dbReference>
<evidence type="ECO:0000256" key="1">
    <source>
        <dbReference type="ARBA" id="ARBA00006129"/>
    </source>
</evidence>
<dbReference type="Pfam" id="PF16861">
    <property type="entry name" value="Carbam_trans_C"/>
    <property type="match status" value="1"/>
</dbReference>
<dbReference type="InterPro" id="IPR043129">
    <property type="entry name" value="ATPase_NBD"/>
</dbReference>
<accession>A0A4U6RYX7</accession>
<dbReference type="SUPFAM" id="SSF53067">
    <property type="entry name" value="Actin-like ATPase domain"/>
    <property type="match status" value="1"/>
</dbReference>
<dbReference type="Pfam" id="PF02543">
    <property type="entry name" value="Carbam_trans_N"/>
    <property type="match status" value="2"/>
</dbReference>
<dbReference type="InterPro" id="IPR031730">
    <property type="entry name" value="Carbam_trans_C"/>
</dbReference>
<sequence>MPKQHTYVLGLNVYDHDVSACLLRDGAIAYAISKERITREKHASGFYKEVVDYCLSAEGITLDDVDLVVRNSYILPVPEMEERMLHQDMPGFLPIAERNEAIKHPLFRSKSDKVVSISHHLAHAYSAFAVSPFRDGVVMIVDGVGNYQADAMESYAEDGASPLARESESYYRFDDTRLECLKKVWMEPARGLLSDEFYNMPGLGALYSRVSTYVFGDWNKCGELMGLAPYGRHEQVGHLLEMKDGKLHVPFWGAENQQPFVLDSGSWDKSPAMRHWEDIAWRVQDDTENVLLARARWLRETTGAKNLCIAGGVALNCVANGRIARESGFENIWIQPAAGDDGIAIGCAYYGWLEVLKQRRSFVMDHAYVGRRYSDAEVAAALQSFLVRIQIDAKRSDNICRDTARLLAEQRVIGWFQDRSEFGPRALGNRSLIADPRKAEMKDILNSRVKHRQAFRPFAPIVLAERMKEIFEGEEDSPYMLIAKPVRPEWRDRIPAIVHVDGSARVQSVREETNPMLYRLLKEFEALTGVPVLINTSFNVKGEPIIETPQDAVSCFLTTGIDNLVMHDTLVSKTAMHKVVTPVMTTFGDVATIVSSATQDGSRGGG</sequence>
<gene>
    <name evidence="4" type="ORF">FDV58_24790</name>
</gene>
<evidence type="ECO:0000313" key="5">
    <source>
        <dbReference type="Proteomes" id="UP000305095"/>
    </source>
</evidence>
<comment type="caution">
    <text evidence="4">The sequence shown here is derived from an EMBL/GenBank/DDBJ whole genome shotgun (WGS) entry which is preliminary data.</text>
</comment>
<dbReference type="Gene3D" id="3.30.420.40">
    <property type="match status" value="2"/>
</dbReference>
<evidence type="ECO:0000259" key="3">
    <source>
        <dbReference type="Pfam" id="PF16861"/>
    </source>
</evidence>
<dbReference type="InterPro" id="IPR038152">
    <property type="entry name" value="Carbam_trans_C_sf"/>
</dbReference>
<reference evidence="4 5" key="1">
    <citation type="submission" date="2019-05" db="EMBL/GenBank/DDBJ databases">
        <title>Draft Genome of Bradyrhizobium elkanii strain SEMIA 938, Used in Commercial Inoculants for Lupinus spp. in Brazil.</title>
        <authorList>
            <person name="Hungria M."/>
            <person name="Delamuta J.R.M."/>
            <person name="Ribeiro R.A."/>
            <person name="Nogueira M.A."/>
        </authorList>
    </citation>
    <scope>NUCLEOTIDE SEQUENCE [LARGE SCALE GENOMIC DNA]</scope>
    <source>
        <strain evidence="4 5">Semia 938</strain>
    </source>
</reference>
<dbReference type="InterPro" id="IPR003696">
    <property type="entry name" value="Carbtransf_dom"/>
</dbReference>
<name>A0A4U6RYX7_BRAEL</name>